<name>A0ABY9C4P4_VITVI</name>
<gene>
    <name evidence="7" type="ORF">VitviT2T_008878</name>
</gene>
<dbReference type="InterPro" id="IPR001464">
    <property type="entry name" value="Annexin"/>
</dbReference>
<keyword evidence="3 6" id="KW-0106">Calcium</keyword>
<reference evidence="7 8" key="1">
    <citation type="journal article" date="2023" name="Hortic Res">
        <title>The complete reference genome for grapevine (Vitis vinifera L.) genetics and breeding.</title>
        <authorList>
            <person name="Shi X."/>
            <person name="Cao S."/>
            <person name="Wang X."/>
            <person name="Huang S."/>
            <person name="Wang Y."/>
            <person name="Liu Z."/>
            <person name="Liu W."/>
            <person name="Leng X."/>
            <person name="Peng Y."/>
            <person name="Wang N."/>
            <person name="Wang Y."/>
            <person name="Ma Z."/>
            <person name="Xu X."/>
            <person name="Zhang F."/>
            <person name="Xue H."/>
            <person name="Zhong H."/>
            <person name="Wang Y."/>
            <person name="Zhang K."/>
            <person name="Velt A."/>
            <person name="Avia K."/>
            <person name="Holtgrawe D."/>
            <person name="Grimplet J."/>
            <person name="Matus J.T."/>
            <person name="Ware D."/>
            <person name="Wu X."/>
            <person name="Wang H."/>
            <person name="Liu C."/>
            <person name="Fang Y."/>
            <person name="Rustenholz C."/>
            <person name="Cheng Z."/>
            <person name="Xiao H."/>
            <person name="Zhou Y."/>
        </authorList>
    </citation>
    <scope>NUCLEOTIDE SEQUENCE [LARGE SCALE GENOMIC DNA]</scope>
    <source>
        <strain evidence="8">cv. Pinot noir / PN40024</strain>
        <tissue evidence="7">Leaf</tissue>
    </source>
</reference>
<evidence type="ECO:0000256" key="4">
    <source>
        <dbReference type="ARBA" id="ARBA00023216"/>
    </source>
</evidence>
<evidence type="ECO:0000256" key="2">
    <source>
        <dbReference type="ARBA" id="ARBA00022737"/>
    </source>
</evidence>
<evidence type="ECO:0000256" key="6">
    <source>
        <dbReference type="RuleBase" id="RU003540"/>
    </source>
</evidence>
<keyword evidence="8" id="KW-1185">Reference proteome</keyword>
<dbReference type="InterPro" id="IPR018252">
    <property type="entry name" value="Annexin_repeat_CS"/>
</dbReference>
<dbReference type="PANTHER" id="PTHR10502">
    <property type="entry name" value="ANNEXIN"/>
    <property type="match status" value="1"/>
</dbReference>
<evidence type="ECO:0000313" key="7">
    <source>
        <dbReference type="EMBL" id="WJZ89678.1"/>
    </source>
</evidence>
<dbReference type="PROSITE" id="PS00223">
    <property type="entry name" value="ANNEXIN_1"/>
    <property type="match status" value="1"/>
</dbReference>
<accession>A0ABY9C4P4</accession>
<keyword evidence="4 6" id="KW-0041">Annexin</keyword>
<dbReference type="EMBL" id="CP126653">
    <property type="protein sequence ID" value="WJZ89678.1"/>
    <property type="molecule type" value="Genomic_DNA"/>
</dbReference>
<proteinExistence type="inferred from homology"/>
<comment type="domain">
    <text evidence="6">A pair of annexin repeats may form one binding site for calcium and phospholipid.</text>
</comment>
<keyword evidence="1" id="KW-0479">Metal-binding</keyword>
<dbReference type="InterPro" id="IPR009118">
    <property type="entry name" value="AnnexinD_plant"/>
</dbReference>
<comment type="similarity">
    <text evidence="6">Belongs to the annexin family.</text>
</comment>
<dbReference type="Pfam" id="PF00191">
    <property type="entry name" value="Annexin"/>
    <property type="match status" value="4"/>
</dbReference>
<evidence type="ECO:0000313" key="8">
    <source>
        <dbReference type="Proteomes" id="UP001227230"/>
    </source>
</evidence>
<sequence>MWWIKTMATLVAPEDFSPGEDALAINRACQGWGTDEKAIISILGHRNAAQRKQIRLAYQEIYLEDLTKQLKSELSGDLERAICHWILDPVERDAVLANEALKKARPDYRVILETAYMKSPEELLAVKRAYQFLYKRSLEEDVASHTTGDMRRLLIAVVSVYRYEGEEIDEGVAHSEANILGDEMQGGALKGEEIIRILSTRSKAQLIATFNNYKQIHGTSITKSLRGDPTEEFSAALRAAIRCIRNPKKYLQKLLCNVINNMGTDEDTLSRVIITRAEKDLKEMKELYLERNSRSLEDAVSSETTGDYKAFLLTLLGNQEF</sequence>
<dbReference type="PROSITE" id="PS51897">
    <property type="entry name" value="ANNEXIN_2"/>
    <property type="match status" value="4"/>
</dbReference>
<keyword evidence="2 6" id="KW-0677">Repeat</keyword>
<dbReference type="PANTHER" id="PTHR10502:SF193">
    <property type="entry name" value="ANNEXIN D8"/>
    <property type="match status" value="1"/>
</dbReference>
<dbReference type="InterPro" id="IPR037104">
    <property type="entry name" value="Annexin_sf"/>
</dbReference>
<dbReference type="SMART" id="SM00335">
    <property type="entry name" value="ANX"/>
    <property type="match status" value="4"/>
</dbReference>
<keyword evidence="5 6" id="KW-0111">Calcium/phospholipid-binding</keyword>
<dbReference type="Proteomes" id="UP001227230">
    <property type="component" value="Chromosome 6"/>
</dbReference>
<dbReference type="Gene3D" id="1.10.220.10">
    <property type="entry name" value="Annexin"/>
    <property type="match status" value="4"/>
</dbReference>
<dbReference type="PRINTS" id="PR01814">
    <property type="entry name" value="ANNEXINPLANT"/>
</dbReference>
<organism evidence="7 8">
    <name type="scientific">Vitis vinifera</name>
    <name type="common">Grape</name>
    <dbReference type="NCBI Taxonomy" id="29760"/>
    <lineage>
        <taxon>Eukaryota</taxon>
        <taxon>Viridiplantae</taxon>
        <taxon>Streptophyta</taxon>
        <taxon>Embryophyta</taxon>
        <taxon>Tracheophyta</taxon>
        <taxon>Spermatophyta</taxon>
        <taxon>Magnoliopsida</taxon>
        <taxon>eudicotyledons</taxon>
        <taxon>Gunneridae</taxon>
        <taxon>Pentapetalae</taxon>
        <taxon>rosids</taxon>
        <taxon>Vitales</taxon>
        <taxon>Vitaceae</taxon>
        <taxon>Viteae</taxon>
        <taxon>Vitis</taxon>
    </lineage>
</organism>
<protein>
    <recommendedName>
        <fullName evidence="6">Annexin</fullName>
    </recommendedName>
</protein>
<evidence type="ECO:0000256" key="1">
    <source>
        <dbReference type="ARBA" id="ARBA00022723"/>
    </source>
</evidence>
<evidence type="ECO:0000256" key="5">
    <source>
        <dbReference type="ARBA" id="ARBA00023302"/>
    </source>
</evidence>
<dbReference type="InterPro" id="IPR018502">
    <property type="entry name" value="Annexin_repeat"/>
</dbReference>
<evidence type="ECO:0000256" key="3">
    <source>
        <dbReference type="ARBA" id="ARBA00022837"/>
    </source>
</evidence>
<dbReference type="SUPFAM" id="SSF47874">
    <property type="entry name" value="Annexin"/>
    <property type="match status" value="1"/>
</dbReference>
<dbReference type="PRINTS" id="PR00196">
    <property type="entry name" value="ANNEXIN"/>
</dbReference>